<feature type="transmembrane region" description="Helical" evidence="14">
    <location>
        <begin position="20"/>
        <end position="39"/>
    </location>
</feature>
<evidence type="ECO:0000256" key="1">
    <source>
        <dbReference type="ARBA" id="ARBA00004498"/>
    </source>
</evidence>
<organism evidence="17 18">
    <name type="scientific">Sarcophilus harrisii</name>
    <name type="common">Tasmanian devil</name>
    <name type="synonym">Sarcophilus laniarius</name>
    <dbReference type="NCBI Taxonomy" id="9305"/>
    <lineage>
        <taxon>Eukaryota</taxon>
        <taxon>Metazoa</taxon>
        <taxon>Chordata</taxon>
        <taxon>Craniata</taxon>
        <taxon>Vertebrata</taxon>
        <taxon>Euteleostomi</taxon>
        <taxon>Mammalia</taxon>
        <taxon>Metatheria</taxon>
        <taxon>Dasyuromorphia</taxon>
        <taxon>Dasyuridae</taxon>
        <taxon>Sarcophilus</taxon>
    </lineage>
</organism>
<dbReference type="InterPro" id="IPR050541">
    <property type="entry name" value="LRR_TM_domain-containing"/>
</dbReference>
<evidence type="ECO:0000259" key="16">
    <source>
        <dbReference type="SMART" id="SM00082"/>
    </source>
</evidence>
<keyword evidence="5" id="KW-0732">Signal</keyword>
<dbReference type="AlphaFoldDB" id="G3W1P2"/>
<dbReference type="GeneTree" id="ENSGT00940000154464"/>
<dbReference type="Pfam" id="PF13855">
    <property type="entry name" value="LRR_8"/>
    <property type="match status" value="6"/>
</dbReference>
<keyword evidence="14" id="KW-0812">Transmembrane</keyword>
<feature type="domain" description="LRRCT" evidence="16">
    <location>
        <begin position="353"/>
        <end position="401"/>
    </location>
</feature>
<dbReference type="Ensembl" id="ENSSHAT00000009428.2">
    <property type="protein sequence ID" value="ENSSHAP00000009347.2"/>
    <property type="gene ID" value="ENSSHAG00000008085.2"/>
</dbReference>
<dbReference type="SMART" id="SM00013">
    <property type="entry name" value="LRRNT"/>
    <property type="match status" value="2"/>
</dbReference>
<evidence type="ECO:0000256" key="7">
    <source>
        <dbReference type="ARBA" id="ARBA00023157"/>
    </source>
</evidence>
<dbReference type="Gene3D" id="3.80.10.10">
    <property type="entry name" value="Ribonuclease Inhibitor"/>
    <property type="match status" value="2"/>
</dbReference>
<dbReference type="FunCoup" id="G3W1P2">
    <property type="interactions" value="80"/>
</dbReference>
<dbReference type="GO" id="GO:0005886">
    <property type="term" value="C:plasma membrane"/>
    <property type="evidence" value="ECO:0007669"/>
    <property type="project" value="TreeGrafter"/>
</dbReference>
<dbReference type="SMART" id="SM00369">
    <property type="entry name" value="LRR_TYP"/>
    <property type="match status" value="18"/>
</dbReference>
<keyword evidence="18" id="KW-1185">Reference proteome</keyword>
<keyword evidence="13" id="KW-0395">Inflammatory response</keyword>
<dbReference type="InterPro" id="IPR032675">
    <property type="entry name" value="LRR_dom_sf"/>
</dbReference>
<keyword evidence="2" id="KW-0964">Secreted</keyword>
<feature type="domain" description="LRRNT" evidence="15">
    <location>
        <begin position="428"/>
        <end position="462"/>
    </location>
</feature>
<feature type="domain" description="LRRNT" evidence="15">
    <location>
        <begin position="75"/>
        <end position="109"/>
    </location>
</feature>
<evidence type="ECO:0000256" key="9">
    <source>
        <dbReference type="ARBA" id="ARBA00053126"/>
    </source>
</evidence>
<keyword evidence="8" id="KW-0325">Glycoprotein</keyword>
<sequence>MPGGRPRDGEGGADGEGAAALAFGSWSCLGILLATLTLLPEFGRQGGSWPGFSSMWTPVCLAALLALAGRGLAGRCPRTCVCDNIQRHVACRRQNLTEVPVTIPQMTQRLDLQGNALKVLPREAFLSLPYLTHLDLRYCQLERVEEGAFRGLGRLVYLNLASNRLSVLFQEALAGLGSLRQLVLEHNQLEEIRPGAFSQLGSLALLSLAHNSLVYLPDMAFQGLLQARWLRLSHNTLHVLAPEALAGLPGLRRLSLDHNELQALPGEALSRPDGLVQLELGHNPLTYVGEEDGLALRALRDLALDHAALQEVGAGAFARCPRLRALDLRSNQLGGLPPLQGLGQLRKLNLSGNPLLCDCTVRPLWEWVARARFHTDGLCSEPSHLRGEALESLRAKDLFCWRQGDREGDGEEVAPKPWAPEEDRASQPCPTACVCSPDSRHSSCENRGLRLIPSGFPNHTQLLDLRRNSFSSVPGGSFPGLAHLVSLHLQHCGLTRLEAGALTGLGQLVYLYLSDNRLSGLSAAALQGTPRLRYLYLDRNRFLHMPGAALEVLPRLFALHLEHNALQHLAMADLAGPKGLRRLYVSRNNISHVGPGPALELETLHLDRNQLQTVPTAALEGLPALRELQLSGNPLRVLGDKAFLPVAGSLQHLYLNGTGLQQISPGAFAGLGPGLKSLYLEKNRLQTLPTMDSFTRLELINLSENPFHCDCRLLPLHRWLAGLNLRVGATCEFPARARGQKVQAATAIFEACPGWRTKKSKGIPVSVQRKARKARSKKKQLGAVKVLKTRPRKRTTHV</sequence>
<comment type="function">
    <text evidence="9">Potential negative modulator of chondrocyte differentiation. Inhibits collagen fibrillogenesis in vitro. May influence chondrocyte's differentiation by acting on its cellular collagenous microenvironment.</text>
</comment>
<dbReference type="SMART" id="SM00364">
    <property type="entry name" value="LRR_BAC"/>
    <property type="match status" value="9"/>
</dbReference>
<evidence type="ECO:0000259" key="15">
    <source>
        <dbReference type="SMART" id="SM00013"/>
    </source>
</evidence>
<keyword evidence="6" id="KW-0677">Repeat</keyword>
<evidence type="ECO:0000256" key="14">
    <source>
        <dbReference type="SAM" id="Phobius"/>
    </source>
</evidence>
<keyword evidence="4" id="KW-0433">Leucine-rich repeat</keyword>
<evidence type="ECO:0000313" key="18">
    <source>
        <dbReference type="Proteomes" id="UP000007648"/>
    </source>
</evidence>
<comment type="subunit">
    <text evidence="11">Associates with collagen and binds to collagen fibrils.</text>
</comment>
<name>G3W1P2_SARHA</name>
<dbReference type="SMART" id="SM00082">
    <property type="entry name" value="LRRCT"/>
    <property type="match status" value="2"/>
</dbReference>
<evidence type="ECO:0000256" key="8">
    <source>
        <dbReference type="ARBA" id="ARBA00023180"/>
    </source>
</evidence>
<feature type="transmembrane region" description="Helical" evidence="14">
    <location>
        <begin position="51"/>
        <end position="73"/>
    </location>
</feature>
<evidence type="ECO:0000256" key="2">
    <source>
        <dbReference type="ARBA" id="ARBA00022525"/>
    </source>
</evidence>
<dbReference type="PANTHER" id="PTHR24369:SF210">
    <property type="entry name" value="CHAOPTIN-RELATED"/>
    <property type="match status" value="1"/>
</dbReference>
<feature type="domain" description="LRRCT" evidence="16">
    <location>
        <begin position="705"/>
        <end position="753"/>
    </location>
</feature>
<dbReference type="Proteomes" id="UP000007648">
    <property type="component" value="Unassembled WGS sequence"/>
</dbReference>
<dbReference type="PIRSF" id="PIRSF037595">
    <property type="entry name" value="Toll-like_receptor"/>
    <property type="match status" value="1"/>
</dbReference>
<evidence type="ECO:0000256" key="3">
    <source>
        <dbReference type="ARBA" id="ARBA00022530"/>
    </source>
</evidence>
<comment type="subcellular location">
    <subcellularLocation>
        <location evidence="1">Secreted</location>
        <location evidence="1">Extracellular space</location>
        <location evidence="1">Extracellular matrix</location>
    </subcellularLocation>
</comment>
<evidence type="ECO:0000256" key="11">
    <source>
        <dbReference type="ARBA" id="ARBA00064652"/>
    </source>
</evidence>
<evidence type="ECO:0000256" key="4">
    <source>
        <dbReference type="ARBA" id="ARBA00022614"/>
    </source>
</evidence>
<dbReference type="InterPro" id="IPR001611">
    <property type="entry name" value="Leu-rich_rpt"/>
</dbReference>
<dbReference type="InterPro" id="IPR017241">
    <property type="entry name" value="Toll-like_receptor"/>
</dbReference>
<dbReference type="InterPro" id="IPR000483">
    <property type="entry name" value="Cys-rich_flank_reg_C"/>
</dbReference>
<dbReference type="PROSITE" id="PS51450">
    <property type="entry name" value="LRR"/>
    <property type="match status" value="3"/>
</dbReference>
<keyword evidence="13" id="KW-0391">Immunity</keyword>
<gene>
    <name evidence="17" type="primary">CHADL</name>
</gene>
<dbReference type="InParanoid" id="G3W1P2"/>
<dbReference type="FunFam" id="3.80.10.10:FF:000059">
    <property type="entry name" value="Chondroadherin like"/>
    <property type="match status" value="1"/>
</dbReference>
<keyword evidence="3" id="KW-0272">Extracellular matrix</keyword>
<evidence type="ECO:0000256" key="10">
    <source>
        <dbReference type="ARBA" id="ARBA00061422"/>
    </source>
</evidence>
<keyword evidence="13" id="KW-0675">Receptor</keyword>
<keyword evidence="13" id="KW-0399">Innate immunity</keyword>
<comment type="similarity">
    <text evidence="13">Belongs to the Toll-like receptor family.</text>
</comment>
<dbReference type="PANTHER" id="PTHR24369">
    <property type="entry name" value="ANTIGEN BSP, PUTATIVE-RELATED"/>
    <property type="match status" value="1"/>
</dbReference>
<dbReference type="SUPFAM" id="SSF52058">
    <property type="entry name" value="L domain-like"/>
    <property type="match status" value="2"/>
</dbReference>
<dbReference type="FunFam" id="3.80.10.10:FF:000311">
    <property type="entry name" value="Chondroadherin-like a"/>
    <property type="match status" value="1"/>
</dbReference>
<evidence type="ECO:0000256" key="6">
    <source>
        <dbReference type="ARBA" id="ARBA00022737"/>
    </source>
</evidence>
<comment type="similarity">
    <text evidence="10">Belongs to the small leucine-rich proteoglycan (SLRP) family. SLRP class IV subfamily.</text>
</comment>
<dbReference type="eggNOG" id="KOG0619">
    <property type="taxonomic scope" value="Eukaryota"/>
</dbReference>
<protein>
    <recommendedName>
        <fullName evidence="12">Chondroadherin-like protein</fullName>
    </recommendedName>
</protein>
<dbReference type="InterPro" id="IPR000372">
    <property type="entry name" value="LRRNT"/>
</dbReference>
<dbReference type="FunFam" id="3.80.10.10:FF:000368">
    <property type="entry name" value="Chondroadherin like"/>
    <property type="match status" value="1"/>
</dbReference>
<proteinExistence type="inferred from homology"/>
<dbReference type="STRING" id="9305.ENSSHAP00000009347"/>
<reference evidence="17 18" key="1">
    <citation type="journal article" date="2011" name="Proc. Natl. Acad. Sci. U.S.A.">
        <title>Genetic diversity and population structure of the endangered marsupial Sarcophilus harrisii (Tasmanian devil).</title>
        <authorList>
            <person name="Miller W."/>
            <person name="Hayes V.M."/>
            <person name="Ratan A."/>
            <person name="Petersen D.C."/>
            <person name="Wittekindt N.E."/>
            <person name="Miller J."/>
            <person name="Walenz B."/>
            <person name="Knight J."/>
            <person name="Qi J."/>
            <person name="Zhao F."/>
            <person name="Wang Q."/>
            <person name="Bedoya-Reina O.C."/>
            <person name="Katiyar N."/>
            <person name="Tomsho L.P."/>
            <person name="Kasson L.M."/>
            <person name="Hardie R.A."/>
            <person name="Woodbridge P."/>
            <person name="Tindall E.A."/>
            <person name="Bertelsen M.F."/>
            <person name="Dixon D."/>
            <person name="Pyecroft S."/>
            <person name="Helgen K.M."/>
            <person name="Lesk A.M."/>
            <person name="Pringle T.H."/>
            <person name="Patterson N."/>
            <person name="Zhang Y."/>
            <person name="Kreiss A."/>
            <person name="Woods G.M."/>
            <person name="Jones M.E."/>
            <person name="Schuster S.C."/>
        </authorList>
    </citation>
    <scope>NUCLEOTIDE SEQUENCE [LARGE SCALE GENOMIC DNA]</scope>
</reference>
<evidence type="ECO:0000256" key="12">
    <source>
        <dbReference type="ARBA" id="ARBA00071892"/>
    </source>
</evidence>
<reference evidence="17" key="3">
    <citation type="submission" date="2025-09" db="UniProtKB">
        <authorList>
            <consortium name="Ensembl"/>
        </authorList>
    </citation>
    <scope>IDENTIFICATION</scope>
</reference>
<evidence type="ECO:0000256" key="5">
    <source>
        <dbReference type="ARBA" id="ARBA00022729"/>
    </source>
</evidence>
<evidence type="ECO:0000313" key="17">
    <source>
        <dbReference type="Ensembl" id="ENSSHAP00000009347.2"/>
    </source>
</evidence>
<reference evidence="17" key="2">
    <citation type="submission" date="2025-08" db="UniProtKB">
        <authorList>
            <consortium name="Ensembl"/>
        </authorList>
    </citation>
    <scope>IDENTIFICATION</scope>
</reference>
<dbReference type="InterPro" id="IPR003591">
    <property type="entry name" value="Leu-rich_rpt_typical-subtyp"/>
</dbReference>
<keyword evidence="14" id="KW-1133">Transmembrane helix</keyword>
<keyword evidence="14" id="KW-0472">Membrane</keyword>
<evidence type="ECO:0000256" key="13">
    <source>
        <dbReference type="PIRNR" id="PIRNR037595"/>
    </source>
</evidence>
<accession>G3W1P2</accession>
<dbReference type="HOGENOM" id="CLU_022061_0_0_1"/>
<keyword evidence="7" id="KW-1015">Disulfide bond</keyword>